<proteinExistence type="predicted"/>
<protein>
    <submittedName>
        <fullName evidence="1">Uncharacterized protein</fullName>
    </submittedName>
</protein>
<evidence type="ECO:0000313" key="2">
    <source>
        <dbReference type="Proteomes" id="UP000248961"/>
    </source>
</evidence>
<accession>A0A395HNP9</accession>
<name>A0A395HNP9_ASPHC</name>
<sequence>MASILRVPSLRANLMHGFLRKGARAMIYPRQISSCLVRQAPINKNSASKDPRDHGERPGYWKYDLSFKGQMGKAVFFVTLMLVGSVESWSWYRDVRSWWKGVPDDGAE</sequence>
<dbReference type="VEuPathDB" id="FungiDB:BO97DRAFT_397078"/>
<dbReference type="EMBL" id="KZ824307">
    <property type="protein sequence ID" value="RAL09109.1"/>
    <property type="molecule type" value="Genomic_DNA"/>
</dbReference>
<dbReference type="GeneID" id="37198402"/>
<dbReference type="Proteomes" id="UP000248961">
    <property type="component" value="Unassembled WGS sequence"/>
</dbReference>
<evidence type="ECO:0000313" key="1">
    <source>
        <dbReference type="EMBL" id="RAL09109.1"/>
    </source>
</evidence>
<organism evidence="1 2">
    <name type="scientific">Aspergillus homomorphus (strain CBS 101889)</name>
    <dbReference type="NCBI Taxonomy" id="1450537"/>
    <lineage>
        <taxon>Eukaryota</taxon>
        <taxon>Fungi</taxon>
        <taxon>Dikarya</taxon>
        <taxon>Ascomycota</taxon>
        <taxon>Pezizomycotina</taxon>
        <taxon>Eurotiomycetes</taxon>
        <taxon>Eurotiomycetidae</taxon>
        <taxon>Eurotiales</taxon>
        <taxon>Aspergillaceae</taxon>
        <taxon>Aspergillus</taxon>
        <taxon>Aspergillus subgen. Circumdati</taxon>
    </lineage>
</organism>
<dbReference type="AlphaFoldDB" id="A0A395HNP9"/>
<keyword evidence="2" id="KW-1185">Reference proteome</keyword>
<dbReference type="OrthoDB" id="4499048at2759"/>
<dbReference type="STRING" id="1450537.A0A395HNP9"/>
<gene>
    <name evidence="1" type="ORF">BO97DRAFT_397078</name>
</gene>
<reference evidence="1 2" key="1">
    <citation type="submission" date="2018-02" db="EMBL/GenBank/DDBJ databases">
        <title>The genomes of Aspergillus section Nigri reveals drivers in fungal speciation.</title>
        <authorList>
            <consortium name="DOE Joint Genome Institute"/>
            <person name="Vesth T.C."/>
            <person name="Nybo J."/>
            <person name="Theobald S."/>
            <person name="Brandl J."/>
            <person name="Frisvad J.C."/>
            <person name="Nielsen K.F."/>
            <person name="Lyhne E.K."/>
            <person name="Kogle M.E."/>
            <person name="Kuo A."/>
            <person name="Riley R."/>
            <person name="Clum A."/>
            <person name="Nolan M."/>
            <person name="Lipzen A."/>
            <person name="Salamov A."/>
            <person name="Henrissat B."/>
            <person name="Wiebenga A."/>
            <person name="De vries R.P."/>
            <person name="Grigoriev I.V."/>
            <person name="Mortensen U.H."/>
            <person name="Andersen M.R."/>
            <person name="Baker S.E."/>
        </authorList>
    </citation>
    <scope>NUCLEOTIDE SEQUENCE [LARGE SCALE GENOMIC DNA]</scope>
    <source>
        <strain evidence="1 2">CBS 101889</strain>
    </source>
</reference>
<dbReference type="RefSeq" id="XP_025548263.1">
    <property type="nucleotide sequence ID" value="XM_025694113.1"/>
</dbReference>